<organism evidence="2 3">
    <name type="scientific">Hymenobacter persicinus</name>
    <dbReference type="NCBI Taxonomy" id="2025506"/>
    <lineage>
        <taxon>Bacteria</taxon>
        <taxon>Pseudomonadati</taxon>
        <taxon>Bacteroidota</taxon>
        <taxon>Cytophagia</taxon>
        <taxon>Cytophagales</taxon>
        <taxon>Hymenobacteraceae</taxon>
        <taxon>Hymenobacter</taxon>
    </lineage>
</organism>
<dbReference type="Proteomes" id="UP000294155">
    <property type="component" value="Unassembled WGS sequence"/>
</dbReference>
<sequence>MKKLLYLSAVLLASCGEQTTTQVQSESVARDSGTAANKPKPLATTQVSETELDRMNGFGNVHFGDTPDKLKGAKEDFRTGPFATYAQHNQVKHKNHIDGESIFWEFKDNRLVGVMYVVNGAGIKPFMEAFHARFGEPTMRNDTMFWHGRTVSALANVRAPGYNPHNTLDLDPSKEKESTLVMRLKKLQASN</sequence>
<feature type="region of interest" description="Disordered" evidence="1">
    <location>
        <begin position="24"/>
        <end position="46"/>
    </location>
</feature>
<comment type="caution">
    <text evidence="2">The sequence shown here is derived from an EMBL/GenBank/DDBJ whole genome shotgun (WGS) entry which is preliminary data.</text>
</comment>
<evidence type="ECO:0000256" key="1">
    <source>
        <dbReference type="SAM" id="MobiDB-lite"/>
    </source>
</evidence>
<dbReference type="OrthoDB" id="980550at2"/>
<gene>
    <name evidence="2" type="ORF">EWM57_17295</name>
</gene>
<dbReference type="EMBL" id="SEWE01000046">
    <property type="protein sequence ID" value="RYU77680.1"/>
    <property type="molecule type" value="Genomic_DNA"/>
</dbReference>
<name>A0A4Q5L8D7_9BACT</name>
<dbReference type="AlphaFoldDB" id="A0A4Q5L8D7"/>
<protein>
    <submittedName>
        <fullName evidence="2">Uncharacterized protein</fullName>
    </submittedName>
</protein>
<dbReference type="PROSITE" id="PS51257">
    <property type="entry name" value="PROKAR_LIPOPROTEIN"/>
    <property type="match status" value="1"/>
</dbReference>
<keyword evidence="3" id="KW-1185">Reference proteome</keyword>
<reference evidence="2 3" key="1">
    <citation type="submission" date="2019-02" db="EMBL/GenBank/DDBJ databases">
        <title>Bacterial novel species isolated from soil.</title>
        <authorList>
            <person name="Jung H.-Y."/>
        </authorList>
    </citation>
    <scope>NUCLEOTIDE SEQUENCE [LARGE SCALE GENOMIC DNA]</scope>
    <source>
        <strain evidence="2 3">1-3-3-3</strain>
    </source>
</reference>
<dbReference type="RefSeq" id="WP_129922409.1">
    <property type="nucleotide sequence ID" value="NZ_SEWE01000046.1"/>
</dbReference>
<proteinExistence type="predicted"/>
<accession>A0A4Q5L8D7</accession>
<evidence type="ECO:0000313" key="3">
    <source>
        <dbReference type="Proteomes" id="UP000294155"/>
    </source>
</evidence>
<evidence type="ECO:0000313" key="2">
    <source>
        <dbReference type="EMBL" id="RYU77680.1"/>
    </source>
</evidence>